<dbReference type="SMART" id="SM00065">
    <property type="entry name" value="GAF"/>
    <property type="match status" value="1"/>
</dbReference>
<dbReference type="InterPro" id="IPR012074">
    <property type="entry name" value="GAF_ANTAR"/>
</dbReference>
<keyword evidence="3" id="KW-0805">Transcription regulation</keyword>
<dbReference type="PIRSF" id="PIRSF036625">
    <property type="entry name" value="GAF_ANTAR"/>
    <property type="match status" value="1"/>
</dbReference>
<dbReference type="Pfam" id="PF13185">
    <property type="entry name" value="GAF_2"/>
    <property type="match status" value="1"/>
</dbReference>
<keyword evidence="2" id="KW-0418">Kinase</keyword>
<protein>
    <submittedName>
        <fullName evidence="6">GAF and ANTAR domain-containing protein</fullName>
    </submittedName>
</protein>
<comment type="caution">
    <text evidence="6">The sequence shown here is derived from an EMBL/GenBank/DDBJ whole genome shotgun (WGS) entry which is preliminary data.</text>
</comment>
<dbReference type="Pfam" id="PF03861">
    <property type="entry name" value="ANTAR"/>
    <property type="match status" value="1"/>
</dbReference>
<dbReference type="Proteomes" id="UP001596956">
    <property type="component" value="Unassembled WGS sequence"/>
</dbReference>
<gene>
    <name evidence="6" type="ORF">ACFQZU_06590</name>
</gene>
<organism evidence="6 7">
    <name type="scientific">Streptomonospora algeriensis</name>
    <dbReference type="NCBI Taxonomy" id="995084"/>
    <lineage>
        <taxon>Bacteria</taxon>
        <taxon>Bacillati</taxon>
        <taxon>Actinomycetota</taxon>
        <taxon>Actinomycetes</taxon>
        <taxon>Streptosporangiales</taxon>
        <taxon>Nocardiopsidaceae</taxon>
        <taxon>Streptomonospora</taxon>
    </lineage>
</organism>
<keyword evidence="7" id="KW-1185">Reference proteome</keyword>
<evidence type="ECO:0000259" key="5">
    <source>
        <dbReference type="PROSITE" id="PS50921"/>
    </source>
</evidence>
<evidence type="ECO:0000256" key="4">
    <source>
        <dbReference type="ARBA" id="ARBA00023163"/>
    </source>
</evidence>
<dbReference type="Gene3D" id="3.30.450.40">
    <property type="match status" value="1"/>
</dbReference>
<evidence type="ECO:0000313" key="6">
    <source>
        <dbReference type="EMBL" id="MFD0800986.1"/>
    </source>
</evidence>
<accession>A0ABW3BDI7</accession>
<keyword evidence="4" id="KW-0804">Transcription</keyword>
<dbReference type="Gene3D" id="1.10.10.10">
    <property type="entry name" value="Winged helix-like DNA-binding domain superfamily/Winged helix DNA-binding domain"/>
    <property type="match status" value="1"/>
</dbReference>
<dbReference type="SMART" id="SM01012">
    <property type="entry name" value="ANTAR"/>
    <property type="match status" value="1"/>
</dbReference>
<feature type="domain" description="ANTAR" evidence="5">
    <location>
        <begin position="160"/>
        <end position="221"/>
    </location>
</feature>
<dbReference type="InterPro" id="IPR036388">
    <property type="entry name" value="WH-like_DNA-bd_sf"/>
</dbReference>
<dbReference type="SUPFAM" id="SSF52172">
    <property type="entry name" value="CheY-like"/>
    <property type="match status" value="1"/>
</dbReference>
<dbReference type="InterPro" id="IPR029016">
    <property type="entry name" value="GAF-like_dom_sf"/>
</dbReference>
<dbReference type="InterPro" id="IPR011006">
    <property type="entry name" value="CheY-like_superfamily"/>
</dbReference>
<dbReference type="InterPro" id="IPR003018">
    <property type="entry name" value="GAF"/>
</dbReference>
<reference evidence="7" key="1">
    <citation type="journal article" date="2019" name="Int. J. Syst. Evol. Microbiol.">
        <title>The Global Catalogue of Microorganisms (GCM) 10K type strain sequencing project: providing services to taxonomists for standard genome sequencing and annotation.</title>
        <authorList>
            <consortium name="The Broad Institute Genomics Platform"/>
            <consortium name="The Broad Institute Genome Sequencing Center for Infectious Disease"/>
            <person name="Wu L."/>
            <person name="Ma J."/>
        </authorList>
    </citation>
    <scope>NUCLEOTIDE SEQUENCE [LARGE SCALE GENOMIC DNA]</scope>
    <source>
        <strain evidence="7">CCUG 63369</strain>
    </source>
</reference>
<keyword evidence="1" id="KW-0808">Transferase</keyword>
<dbReference type="PROSITE" id="PS50921">
    <property type="entry name" value="ANTAR"/>
    <property type="match status" value="1"/>
</dbReference>
<name>A0ABW3BDI7_9ACTN</name>
<evidence type="ECO:0000313" key="7">
    <source>
        <dbReference type="Proteomes" id="UP001596956"/>
    </source>
</evidence>
<evidence type="ECO:0000256" key="3">
    <source>
        <dbReference type="ARBA" id="ARBA00023015"/>
    </source>
</evidence>
<dbReference type="EMBL" id="JBHTHR010000129">
    <property type="protein sequence ID" value="MFD0800986.1"/>
    <property type="molecule type" value="Genomic_DNA"/>
</dbReference>
<evidence type="ECO:0000256" key="2">
    <source>
        <dbReference type="ARBA" id="ARBA00022777"/>
    </source>
</evidence>
<sequence>MADLDLARRFVEATHRLSGPGDMSAKLHEAVALAAGAVPGCDYAGMTVLDRRTELRTPAYTTESALEADSTQYRLAEGPCLETARNGVSWLQIDDVESDHRWPRFAHRARLLGIRSVFSCALVSPRGRLGALNLYAERPRAFGSADREIALLFATHAGVLLSTSRMEDSLRTAIDSREHIGIAMGILMERHKVTMARAFEMLSRVSQDTNTKVRELAARVIETGEDPAPD</sequence>
<evidence type="ECO:0000256" key="1">
    <source>
        <dbReference type="ARBA" id="ARBA00022679"/>
    </source>
</evidence>
<dbReference type="InterPro" id="IPR005561">
    <property type="entry name" value="ANTAR"/>
</dbReference>
<dbReference type="SUPFAM" id="SSF55781">
    <property type="entry name" value="GAF domain-like"/>
    <property type="match status" value="1"/>
</dbReference>
<proteinExistence type="predicted"/>